<keyword evidence="4 6" id="KW-0233">DNA recombination</keyword>
<evidence type="ECO:0000256" key="4">
    <source>
        <dbReference type="ARBA" id="ARBA00023172"/>
    </source>
</evidence>
<keyword evidence="1 6" id="KW-0963">Cytoplasm</keyword>
<keyword evidence="8" id="KW-0378">Hydrolase</keyword>
<dbReference type="Gene3D" id="2.40.50.140">
    <property type="entry name" value="Nucleic acid-binding proteins"/>
    <property type="match status" value="1"/>
</dbReference>
<reference evidence="8" key="1">
    <citation type="journal article" date="2014" name="Int. J. Syst. Evol. Microbiol.">
        <title>Complete genome sequence of Corynebacterium casei LMG S-19264T (=DSM 44701T), isolated from a smear-ripened cheese.</title>
        <authorList>
            <consortium name="US DOE Joint Genome Institute (JGI-PGF)"/>
            <person name="Walter F."/>
            <person name="Albersmeier A."/>
            <person name="Kalinowski J."/>
            <person name="Ruckert C."/>
        </authorList>
    </citation>
    <scope>NUCLEOTIDE SEQUENCE</scope>
    <source>
        <strain evidence="8">CGMCC 1.12360</strain>
    </source>
</reference>
<evidence type="ECO:0000313" key="9">
    <source>
        <dbReference type="Proteomes" id="UP000602050"/>
    </source>
</evidence>
<protein>
    <recommendedName>
        <fullName evidence="6">Holliday junction branch migration complex subunit RuvA</fullName>
    </recommendedName>
</protein>
<feature type="region of interest" description="Domain III" evidence="6">
    <location>
        <begin position="146"/>
        <end position="197"/>
    </location>
</feature>
<keyword evidence="2 6" id="KW-0227">DNA damage</keyword>
<comment type="caution">
    <text evidence="8">The sequence shown here is derived from an EMBL/GenBank/DDBJ whole genome shotgun (WGS) entry which is preliminary data.</text>
</comment>
<dbReference type="InterPro" id="IPR003583">
    <property type="entry name" value="Hlx-hairpin-Hlx_DNA-bd_motif"/>
</dbReference>
<dbReference type="Gene3D" id="1.10.8.10">
    <property type="entry name" value="DNA helicase RuvA subunit, C-terminal domain"/>
    <property type="match status" value="1"/>
</dbReference>
<dbReference type="HAMAP" id="MF_00031">
    <property type="entry name" value="DNA_HJ_migration_RuvA"/>
    <property type="match status" value="1"/>
</dbReference>
<dbReference type="Pfam" id="PF14520">
    <property type="entry name" value="HHH_5"/>
    <property type="match status" value="1"/>
</dbReference>
<gene>
    <name evidence="6 8" type="primary">ruvA</name>
    <name evidence="8" type="ORF">GCM10010978_01670</name>
</gene>
<dbReference type="Proteomes" id="UP000602050">
    <property type="component" value="Unassembled WGS sequence"/>
</dbReference>
<reference evidence="8" key="2">
    <citation type="submission" date="2020-09" db="EMBL/GenBank/DDBJ databases">
        <authorList>
            <person name="Sun Q."/>
            <person name="Zhou Y."/>
        </authorList>
    </citation>
    <scope>NUCLEOTIDE SEQUENCE</scope>
    <source>
        <strain evidence="8">CGMCC 1.12360</strain>
    </source>
</reference>
<dbReference type="InterPro" id="IPR013849">
    <property type="entry name" value="DNA_helicase_Holl-junc_RuvA_I"/>
</dbReference>
<dbReference type="NCBIfam" id="TIGR00084">
    <property type="entry name" value="ruvA"/>
    <property type="match status" value="1"/>
</dbReference>
<dbReference type="Pfam" id="PF07499">
    <property type="entry name" value="RuvA_C"/>
    <property type="match status" value="1"/>
</dbReference>
<dbReference type="GO" id="GO:0006281">
    <property type="term" value="P:DNA repair"/>
    <property type="evidence" value="ECO:0007669"/>
    <property type="project" value="UniProtKB-UniRule"/>
</dbReference>
<comment type="domain">
    <text evidence="6">Has three domains with a flexible linker between the domains II and III and assumes an 'L' shape. Domain III is highly mobile and contacts RuvB.</text>
</comment>
<feature type="domain" description="Helix-hairpin-helix DNA-binding motif class 1" evidence="7">
    <location>
        <begin position="107"/>
        <end position="126"/>
    </location>
</feature>
<dbReference type="SUPFAM" id="SSF47781">
    <property type="entry name" value="RuvA domain 2-like"/>
    <property type="match status" value="1"/>
</dbReference>
<proteinExistence type="inferred from homology"/>
<dbReference type="Gene3D" id="1.10.150.20">
    <property type="entry name" value="5' to 3' exonuclease, C-terminal subdomain"/>
    <property type="match status" value="1"/>
</dbReference>
<dbReference type="InterPro" id="IPR000085">
    <property type="entry name" value="RuvA"/>
</dbReference>
<comment type="similarity">
    <text evidence="6">Belongs to the RuvA family.</text>
</comment>
<dbReference type="EMBL" id="BMEV01000002">
    <property type="protein sequence ID" value="GGH68573.1"/>
    <property type="molecule type" value="Genomic_DNA"/>
</dbReference>
<dbReference type="InterPro" id="IPR010994">
    <property type="entry name" value="RuvA_2-like"/>
</dbReference>
<dbReference type="GO" id="GO:0048476">
    <property type="term" value="C:Holliday junction resolvase complex"/>
    <property type="evidence" value="ECO:0007669"/>
    <property type="project" value="UniProtKB-UniRule"/>
</dbReference>
<dbReference type="InterPro" id="IPR036267">
    <property type="entry name" value="RuvA_C_sf"/>
</dbReference>
<keyword evidence="9" id="KW-1185">Reference proteome</keyword>
<evidence type="ECO:0000256" key="6">
    <source>
        <dbReference type="HAMAP-Rule" id="MF_00031"/>
    </source>
</evidence>
<comment type="subunit">
    <text evidence="6">Homotetramer. Forms an RuvA(8)-RuvB(12)-Holliday junction (HJ) complex. HJ DNA is sandwiched between 2 RuvA tetramers; dsDNA enters through RuvA and exits via RuvB. An RuvB hexamer assembles on each DNA strand where it exits the tetramer. Each RuvB hexamer is contacted by two RuvA subunits (via domain III) on 2 adjacent RuvB subunits; this complex drives branch migration. In the full resolvosome a probable DNA-RuvA(4)-RuvB(12)-RuvC(2) complex forms which resolves the HJ.</text>
</comment>
<evidence type="ECO:0000256" key="3">
    <source>
        <dbReference type="ARBA" id="ARBA00023125"/>
    </source>
</evidence>
<dbReference type="GO" id="GO:0009378">
    <property type="term" value="F:four-way junction helicase activity"/>
    <property type="evidence" value="ECO:0007669"/>
    <property type="project" value="InterPro"/>
</dbReference>
<dbReference type="SUPFAM" id="SSF50249">
    <property type="entry name" value="Nucleic acid-binding proteins"/>
    <property type="match status" value="1"/>
</dbReference>
<accession>A0A8J2ZPD4</accession>
<evidence type="ECO:0000256" key="2">
    <source>
        <dbReference type="ARBA" id="ARBA00022763"/>
    </source>
</evidence>
<keyword evidence="8" id="KW-0067">ATP-binding</keyword>
<keyword evidence="3 6" id="KW-0238">DNA-binding</keyword>
<dbReference type="CDD" id="cd14332">
    <property type="entry name" value="UBA_RuvA_C"/>
    <property type="match status" value="1"/>
</dbReference>
<dbReference type="AlphaFoldDB" id="A0A8J2ZPD4"/>
<name>A0A8J2ZPD4_9BACI</name>
<evidence type="ECO:0000259" key="7">
    <source>
        <dbReference type="SMART" id="SM00278"/>
    </source>
</evidence>
<dbReference type="GO" id="GO:0005737">
    <property type="term" value="C:cytoplasm"/>
    <property type="evidence" value="ECO:0007669"/>
    <property type="project" value="UniProtKB-SubCell"/>
</dbReference>
<evidence type="ECO:0000313" key="8">
    <source>
        <dbReference type="EMBL" id="GGH68573.1"/>
    </source>
</evidence>
<comment type="subcellular location">
    <subcellularLocation>
        <location evidence="6">Cytoplasm</location>
    </subcellularLocation>
</comment>
<dbReference type="Pfam" id="PF01330">
    <property type="entry name" value="RuvA_N"/>
    <property type="match status" value="1"/>
</dbReference>
<comment type="function">
    <text evidence="6">The RuvA-RuvB-RuvC complex processes Holliday junction (HJ) DNA during genetic recombination and DNA repair, while the RuvA-RuvB complex plays an important role in the rescue of blocked DNA replication forks via replication fork reversal (RFR). RuvA specifically binds to HJ cruciform DNA, conferring on it an open structure. The RuvB hexamer acts as an ATP-dependent pump, pulling dsDNA into and through the RuvAB complex. HJ branch migration allows RuvC to scan DNA until it finds its consensus sequence, where it cleaves and resolves the cruciform DNA.</text>
</comment>
<dbReference type="GO" id="GO:0000400">
    <property type="term" value="F:four-way junction DNA binding"/>
    <property type="evidence" value="ECO:0007669"/>
    <property type="project" value="UniProtKB-UniRule"/>
</dbReference>
<feature type="domain" description="Helix-hairpin-helix DNA-binding motif class 1" evidence="7">
    <location>
        <begin position="72"/>
        <end position="91"/>
    </location>
</feature>
<sequence>MIAYVRGVLSTIQDESVIIDVNGIGYEVICPNPYRFQAHMDEEVFVHTYYYVREDAHILYGFQTNDEKHLFTKLISVSGIGPKSALGILSAVDVSAFVAAVEREDEKYLVQFPGIGKKTARQIILDLKGKLDSALSITAAKPEKLTEASYLDDALEALKALGFSDKEIKNIIPELQKEDKQNTDQLIRTALSLLQKT</sequence>
<evidence type="ECO:0000256" key="1">
    <source>
        <dbReference type="ARBA" id="ARBA00022490"/>
    </source>
</evidence>
<dbReference type="GO" id="GO:0006310">
    <property type="term" value="P:DNA recombination"/>
    <property type="evidence" value="ECO:0007669"/>
    <property type="project" value="UniProtKB-UniRule"/>
</dbReference>
<organism evidence="8 9">
    <name type="scientific">Compostibacillus humi</name>
    <dbReference type="NCBI Taxonomy" id="1245525"/>
    <lineage>
        <taxon>Bacteria</taxon>
        <taxon>Bacillati</taxon>
        <taxon>Bacillota</taxon>
        <taxon>Bacilli</taxon>
        <taxon>Bacillales</taxon>
        <taxon>Bacillaceae</taxon>
        <taxon>Compostibacillus</taxon>
    </lineage>
</organism>
<dbReference type="InterPro" id="IPR012340">
    <property type="entry name" value="NA-bd_OB-fold"/>
</dbReference>
<dbReference type="SUPFAM" id="SSF46929">
    <property type="entry name" value="DNA helicase RuvA subunit, C-terminal domain"/>
    <property type="match status" value="1"/>
</dbReference>
<dbReference type="InterPro" id="IPR011114">
    <property type="entry name" value="RuvA_C"/>
</dbReference>
<keyword evidence="8" id="KW-0347">Helicase</keyword>
<dbReference type="GO" id="GO:0005524">
    <property type="term" value="F:ATP binding"/>
    <property type="evidence" value="ECO:0007669"/>
    <property type="project" value="InterPro"/>
</dbReference>
<dbReference type="RefSeq" id="WP_188390466.1">
    <property type="nucleotide sequence ID" value="NZ_BMEV01000002.1"/>
</dbReference>
<comment type="caution">
    <text evidence="6">Lacks conserved residue(s) required for the propagation of feature annotation.</text>
</comment>
<keyword evidence="8" id="KW-0547">Nucleotide-binding</keyword>
<dbReference type="GO" id="GO:0009379">
    <property type="term" value="C:Holliday junction helicase complex"/>
    <property type="evidence" value="ECO:0007669"/>
    <property type="project" value="InterPro"/>
</dbReference>
<dbReference type="SMART" id="SM00278">
    <property type="entry name" value="HhH1"/>
    <property type="match status" value="2"/>
</dbReference>
<keyword evidence="5 6" id="KW-0234">DNA repair</keyword>
<evidence type="ECO:0000256" key="5">
    <source>
        <dbReference type="ARBA" id="ARBA00023204"/>
    </source>
</evidence>